<evidence type="ECO:0000256" key="1">
    <source>
        <dbReference type="SAM" id="SignalP"/>
    </source>
</evidence>
<evidence type="ECO:0000313" key="2">
    <source>
        <dbReference type="EMBL" id="TRU54509.1"/>
    </source>
</evidence>
<dbReference type="Proteomes" id="UP000316958">
    <property type="component" value="Unassembled WGS sequence"/>
</dbReference>
<dbReference type="AlphaFoldDB" id="A0A552G696"/>
<evidence type="ECO:0000313" key="3">
    <source>
        <dbReference type="Proteomes" id="UP000316958"/>
    </source>
</evidence>
<feature type="chain" id="PRO_5022166497" evidence="1">
    <location>
        <begin position="21"/>
        <end position="232"/>
    </location>
</feature>
<dbReference type="SUPFAM" id="SSF52833">
    <property type="entry name" value="Thioredoxin-like"/>
    <property type="match status" value="1"/>
</dbReference>
<feature type="signal peptide" evidence="1">
    <location>
        <begin position="1"/>
        <end position="20"/>
    </location>
</feature>
<proteinExistence type="predicted"/>
<dbReference type="InterPro" id="IPR036249">
    <property type="entry name" value="Thioredoxin-like_sf"/>
</dbReference>
<protein>
    <submittedName>
        <fullName evidence="2">Uncharacterized protein</fullName>
    </submittedName>
</protein>
<accession>A0A552G696</accession>
<sequence>MKFSLLALSLCLGSVSITFLPNLQVSKLGNALDVRASHYPKFSFTSTVALAQNPSSGLVLVYGNPRCGWTSQLIEQLKSEKIPYQFKNLDIQSIRDEWNVLLKKNGVPDGTSIKLPVVLVNGKVFMRPSIEQVITQRQKTQKSSPKIPNGWYIGETNSDASFEVKNNQYCSANLATGLIECSPISELTYIKPGVVRLYQDTYFCSQNLFKIHFGSNSQRYGYCTANGWVWTR</sequence>
<reference evidence="2 3" key="1">
    <citation type="submission" date="2019-01" db="EMBL/GenBank/DDBJ databases">
        <title>Coherence of Microcystis species and biogeography revealed through population genomics.</title>
        <authorList>
            <person name="Perez-Carrascal O.M."/>
            <person name="Terrat Y."/>
            <person name="Giani A."/>
            <person name="Fortin N."/>
            <person name="Tromas N."/>
            <person name="Shapiro B.J."/>
        </authorList>
    </citation>
    <scope>NUCLEOTIDE SEQUENCE [LARGE SCALE GENOMIC DNA]</scope>
    <source>
        <strain evidence="2">Ma_QC_Ch_20071001_S25D</strain>
    </source>
</reference>
<organism evidence="2 3">
    <name type="scientific">Microcystis aeruginosa Ma_QC_Ch_20071001_S25D</name>
    <dbReference type="NCBI Taxonomy" id="2486250"/>
    <lineage>
        <taxon>Bacteria</taxon>
        <taxon>Bacillati</taxon>
        <taxon>Cyanobacteriota</taxon>
        <taxon>Cyanophyceae</taxon>
        <taxon>Oscillatoriophycideae</taxon>
        <taxon>Chroococcales</taxon>
        <taxon>Microcystaceae</taxon>
        <taxon>Microcystis</taxon>
    </lineage>
</organism>
<dbReference type="EMBL" id="SFBE01000028">
    <property type="protein sequence ID" value="TRU54509.1"/>
    <property type="molecule type" value="Genomic_DNA"/>
</dbReference>
<dbReference type="PROSITE" id="PS51354">
    <property type="entry name" value="GLUTAREDOXIN_2"/>
    <property type="match status" value="1"/>
</dbReference>
<dbReference type="Gene3D" id="3.40.30.10">
    <property type="entry name" value="Glutaredoxin"/>
    <property type="match status" value="1"/>
</dbReference>
<comment type="caution">
    <text evidence="2">The sequence shown here is derived from an EMBL/GenBank/DDBJ whole genome shotgun (WGS) entry which is preliminary data.</text>
</comment>
<name>A0A552G696_MICAE</name>
<gene>
    <name evidence="2" type="ORF">EWV57_01575</name>
</gene>
<keyword evidence="1" id="KW-0732">Signal</keyword>